<dbReference type="Proteomes" id="UP001370490">
    <property type="component" value="Unassembled WGS sequence"/>
</dbReference>
<feature type="signal peptide" evidence="2">
    <location>
        <begin position="1"/>
        <end position="20"/>
    </location>
</feature>
<dbReference type="SUPFAM" id="SSF75620">
    <property type="entry name" value="Release factor"/>
    <property type="match status" value="1"/>
</dbReference>
<evidence type="ECO:0000313" key="5">
    <source>
        <dbReference type="Proteomes" id="UP001370490"/>
    </source>
</evidence>
<gene>
    <name evidence="4" type="ORF">RJ641_027843</name>
</gene>
<evidence type="ECO:0000256" key="1">
    <source>
        <dbReference type="ARBA" id="ARBA00010835"/>
    </source>
</evidence>
<keyword evidence="2" id="KW-0732">Signal</keyword>
<dbReference type="EMBL" id="JBAMMX010000004">
    <property type="protein sequence ID" value="KAK6942466.1"/>
    <property type="molecule type" value="Genomic_DNA"/>
</dbReference>
<dbReference type="PANTHER" id="PTHR43116">
    <property type="entry name" value="PEPTIDE CHAIN RELEASE FACTOR 2"/>
    <property type="match status" value="1"/>
</dbReference>
<reference evidence="4 5" key="1">
    <citation type="submission" date="2023-12" db="EMBL/GenBank/DDBJ databases">
        <title>A high-quality genome assembly for Dillenia turbinata (Dilleniales).</title>
        <authorList>
            <person name="Chanderbali A."/>
        </authorList>
    </citation>
    <scope>NUCLEOTIDE SEQUENCE [LARGE SCALE GENOMIC DNA]</scope>
    <source>
        <strain evidence="4">LSX21</strain>
        <tissue evidence="4">Leaf</tissue>
    </source>
</reference>
<name>A0AAN8ZLP3_9MAGN</name>
<accession>A0AAN8ZLP3</accession>
<dbReference type="GO" id="GO:0003747">
    <property type="term" value="F:translation release factor activity"/>
    <property type="evidence" value="ECO:0007669"/>
    <property type="project" value="InterPro"/>
</dbReference>
<dbReference type="Pfam" id="PF00472">
    <property type="entry name" value="RF-1"/>
    <property type="match status" value="1"/>
</dbReference>
<dbReference type="InterPro" id="IPR000352">
    <property type="entry name" value="Pep_chain_release_fac_I"/>
</dbReference>
<dbReference type="AlphaFoldDB" id="A0AAN8ZLP3"/>
<feature type="domain" description="Prokaryotic-type class I peptide chain release factors" evidence="3">
    <location>
        <begin position="17"/>
        <end position="95"/>
    </location>
</feature>
<organism evidence="4 5">
    <name type="scientific">Dillenia turbinata</name>
    <dbReference type="NCBI Taxonomy" id="194707"/>
    <lineage>
        <taxon>Eukaryota</taxon>
        <taxon>Viridiplantae</taxon>
        <taxon>Streptophyta</taxon>
        <taxon>Embryophyta</taxon>
        <taxon>Tracheophyta</taxon>
        <taxon>Spermatophyta</taxon>
        <taxon>Magnoliopsida</taxon>
        <taxon>eudicotyledons</taxon>
        <taxon>Gunneridae</taxon>
        <taxon>Pentapetalae</taxon>
        <taxon>Dilleniales</taxon>
        <taxon>Dilleniaceae</taxon>
        <taxon>Dillenia</taxon>
    </lineage>
</organism>
<keyword evidence="5" id="KW-1185">Reference proteome</keyword>
<comment type="similarity">
    <text evidence="1">Belongs to the prokaryotic/mitochondrial release factor family.</text>
</comment>
<dbReference type="InterPro" id="IPR045853">
    <property type="entry name" value="Pep_chain_release_fac_I_sf"/>
</dbReference>
<evidence type="ECO:0000256" key="2">
    <source>
        <dbReference type="SAM" id="SignalP"/>
    </source>
</evidence>
<protein>
    <submittedName>
        <fullName evidence="4">Peptide chain release factor class I</fullName>
    </submittedName>
</protein>
<proteinExistence type="inferred from homology"/>
<sequence length="100" mass="11100">MFKSMNLIAALSGFMLGEQAANITECAVRIVHIPTGITAPCQNEWSQHQNKVSAMAVLQSRLDQLEMARKARMNAEHTKSLTGVSWGNQIRTHVLHVCLK</sequence>
<dbReference type="PANTHER" id="PTHR43116:SF3">
    <property type="entry name" value="CLASS I PEPTIDE CHAIN RELEASE FACTOR"/>
    <property type="match status" value="1"/>
</dbReference>
<dbReference type="Gene3D" id="3.30.160.20">
    <property type="match status" value="1"/>
</dbReference>
<evidence type="ECO:0000259" key="3">
    <source>
        <dbReference type="Pfam" id="PF00472"/>
    </source>
</evidence>
<feature type="chain" id="PRO_5042933217" evidence="2">
    <location>
        <begin position="21"/>
        <end position="100"/>
    </location>
</feature>
<comment type="caution">
    <text evidence="4">The sequence shown here is derived from an EMBL/GenBank/DDBJ whole genome shotgun (WGS) entry which is preliminary data.</text>
</comment>
<evidence type="ECO:0000313" key="4">
    <source>
        <dbReference type="EMBL" id="KAK6942466.1"/>
    </source>
</evidence>